<keyword evidence="2" id="KW-0255">Endonuclease</keyword>
<organism evidence="2 3">
    <name type="scientific">Gomphosphaeria aponina SAG 52.96 = DSM 107014</name>
    <dbReference type="NCBI Taxonomy" id="1521640"/>
    <lineage>
        <taxon>Bacteria</taxon>
        <taxon>Bacillati</taxon>
        <taxon>Cyanobacteriota</taxon>
        <taxon>Cyanophyceae</taxon>
        <taxon>Oscillatoriophycideae</taxon>
        <taxon>Chroococcales</taxon>
        <taxon>Gomphosphaeriaceae</taxon>
        <taxon>Gomphosphaeria</taxon>
    </lineage>
</organism>
<keyword evidence="2" id="KW-0540">Nuclease</keyword>
<reference evidence="2" key="1">
    <citation type="submission" date="2021-02" db="EMBL/GenBank/DDBJ databases">
        <title>Metagenome analyses of Stigonema ocellatum DSM 106950, Chlorogloea purpurea SAG 13.99 and Gomphosphaeria aponina DSM 107014.</title>
        <authorList>
            <person name="Marter P."/>
            <person name="Huang S."/>
        </authorList>
    </citation>
    <scope>NUCLEOTIDE SEQUENCE</scope>
    <source>
        <strain evidence="2">JP213</strain>
    </source>
</reference>
<comment type="caution">
    <text evidence="2">The sequence shown here is derived from an EMBL/GenBank/DDBJ whole genome shotgun (WGS) entry which is preliminary data.</text>
</comment>
<dbReference type="InterPro" id="IPR008538">
    <property type="entry name" value="Uma2"/>
</dbReference>
<dbReference type="GO" id="GO:0004519">
    <property type="term" value="F:endonuclease activity"/>
    <property type="evidence" value="ECO:0007669"/>
    <property type="project" value="UniProtKB-KW"/>
</dbReference>
<dbReference type="AlphaFoldDB" id="A0A941GUV0"/>
<proteinExistence type="predicted"/>
<dbReference type="EMBL" id="JADQBC010000034">
    <property type="protein sequence ID" value="MBR8827553.1"/>
    <property type="molecule type" value="Genomic_DNA"/>
</dbReference>
<dbReference type="PANTHER" id="PTHR34107:SF4">
    <property type="entry name" value="SLL1222 PROTEIN"/>
    <property type="match status" value="1"/>
</dbReference>
<evidence type="ECO:0000313" key="3">
    <source>
        <dbReference type="Proteomes" id="UP000767446"/>
    </source>
</evidence>
<gene>
    <name evidence="2" type="ORF">DSM107014_06530</name>
</gene>
<evidence type="ECO:0000259" key="1">
    <source>
        <dbReference type="Pfam" id="PF05685"/>
    </source>
</evidence>
<name>A0A941GUV0_9CHRO</name>
<protein>
    <submittedName>
        <fullName evidence="2">Uma2 family endonuclease</fullName>
    </submittedName>
</protein>
<accession>A0A941GUV0</accession>
<dbReference type="CDD" id="cd06260">
    <property type="entry name" value="DUF820-like"/>
    <property type="match status" value="1"/>
</dbReference>
<feature type="domain" description="Putative restriction endonuclease" evidence="1">
    <location>
        <begin position="25"/>
        <end position="140"/>
    </location>
</feature>
<evidence type="ECO:0000313" key="2">
    <source>
        <dbReference type="EMBL" id="MBR8827553.1"/>
    </source>
</evidence>
<keyword evidence="2" id="KW-0378">Hydrolase</keyword>
<sequence length="158" mass="17787">MQWKEVCENKQLEDLPFKIETNKWGQIVMSPAKFKHSFYQGRIISILAELMDTGQPIPEAAIQTTDGVKVADVVWCSDGRLVQILEEDAASIAPEICVEVKSGSNTLKEMEEKKNLYLEAGAVEVWLCNEAGDIRFYNQQGELKNSLLVPDFPNKIVI</sequence>
<dbReference type="Gene3D" id="3.90.1570.10">
    <property type="entry name" value="tt1808, chain A"/>
    <property type="match status" value="1"/>
</dbReference>
<dbReference type="InterPro" id="IPR011335">
    <property type="entry name" value="Restrct_endonuc-II-like"/>
</dbReference>
<dbReference type="InterPro" id="IPR012296">
    <property type="entry name" value="Nuclease_put_TT1808"/>
</dbReference>
<dbReference type="Proteomes" id="UP000767446">
    <property type="component" value="Unassembled WGS sequence"/>
</dbReference>
<dbReference type="PANTHER" id="PTHR34107">
    <property type="entry name" value="SLL0198 PROTEIN-RELATED"/>
    <property type="match status" value="1"/>
</dbReference>
<dbReference type="SUPFAM" id="SSF52980">
    <property type="entry name" value="Restriction endonuclease-like"/>
    <property type="match status" value="1"/>
</dbReference>
<dbReference type="Pfam" id="PF05685">
    <property type="entry name" value="Uma2"/>
    <property type="match status" value="1"/>
</dbReference>